<dbReference type="InterPro" id="IPR024747">
    <property type="entry name" value="Pyridox_Oxase-rel"/>
</dbReference>
<accession>A0ABT7ZW32</accession>
<keyword evidence="2" id="KW-1185">Reference proteome</keyword>
<reference evidence="1 2" key="1">
    <citation type="journal article" date="2023" name="Int. J. Syst. Evol. Microbiol.">
        <title>Winogradskyella bathintestinalis sp. nov., isolated from the intestine of the deep-sea loosejaw dragonfish, Malacosteus niger.</title>
        <authorList>
            <person name="Uniacke-Lowe S."/>
            <person name="Johnson C.N."/>
            <person name="Stanton C."/>
            <person name="Hill C."/>
            <person name="Ross P."/>
        </authorList>
    </citation>
    <scope>NUCLEOTIDE SEQUENCE [LARGE SCALE GENOMIC DNA]</scope>
    <source>
        <strain evidence="1 2">APC 3343</strain>
    </source>
</reference>
<dbReference type="EMBL" id="JASDDK010000003">
    <property type="protein sequence ID" value="MDN3493231.1"/>
    <property type="molecule type" value="Genomic_DNA"/>
</dbReference>
<dbReference type="RefSeq" id="WP_290206882.1">
    <property type="nucleotide sequence ID" value="NZ_JASDDK010000003.1"/>
</dbReference>
<protein>
    <submittedName>
        <fullName evidence="1">Pyridoxamine 5'-phosphate oxidase family protein</fullName>
    </submittedName>
</protein>
<dbReference type="Gene3D" id="2.30.110.10">
    <property type="entry name" value="Electron Transport, Fmn-binding Protein, Chain A"/>
    <property type="match status" value="1"/>
</dbReference>
<dbReference type="Pfam" id="PF12900">
    <property type="entry name" value="Pyridox_ox_2"/>
    <property type="match status" value="1"/>
</dbReference>
<dbReference type="Proteomes" id="UP001231197">
    <property type="component" value="Unassembled WGS sequence"/>
</dbReference>
<dbReference type="SUPFAM" id="SSF50475">
    <property type="entry name" value="FMN-binding split barrel"/>
    <property type="match status" value="1"/>
</dbReference>
<proteinExistence type="predicted"/>
<name>A0ABT7ZW32_9FLAO</name>
<gene>
    <name evidence="1" type="ORF">QMA06_10880</name>
</gene>
<evidence type="ECO:0000313" key="2">
    <source>
        <dbReference type="Proteomes" id="UP001231197"/>
    </source>
</evidence>
<dbReference type="InterPro" id="IPR012349">
    <property type="entry name" value="Split_barrel_FMN-bd"/>
</dbReference>
<comment type="caution">
    <text evidence="1">The sequence shown here is derived from an EMBL/GenBank/DDBJ whole genome shotgun (WGS) entry which is preliminary data.</text>
</comment>
<organism evidence="1 2">
    <name type="scientific">Winogradskyella bathintestinalis</name>
    <dbReference type="NCBI Taxonomy" id="3035208"/>
    <lineage>
        <taxon>Bacteria</taxon>
        <taxon>Pseudomonadati</taxon>
        <taxon>Bacteroidota</taxon>
        <taxon>Flavobacteriia</taxon>
        <taxon>Flavobacteriales</taxon>
        <taxon>Flavobacteriaceae</taxon>
        <taxon>Winogradskyella</taxon>
    </lineage>
</organism>
<sequence length="151" mass="17335">MIRILSQIESTRILTSNYIGNLGYIYRNRPYVVPITYFFDAENNVIIGYSAEGHKIRAMRKNENVSLSVSEVDSVNSWNSVMAQGRFSELSGSDAKAQLHIFSLGVKDLIINKEHRKLDFISDFSSKIYKDDLPIVFQIKIDEITGRIRRN</sequence>
<evidence type="ECO:0000313" key="1">
    <source>
        <dbReference type="EMBL" id="MDN3493231.1"/>
    </source>
</evidence>